<accession>A0ACC5RDA1</accession>
<reference evidence="1" key="1">
    <citation type="submission" date="2021-01" db="EMBL/GenBank/DDBJ databases">
        <authorList>
            <person name="Sun Q."/>
        </authorList>
    </citation>
    <scope>NUCLEOTIDE SEQUENCE</scope>
    <source>
        <strain evidence="1">YIM B02566</strain>
    </source>
</reference>
<evidence type="ECO:0000313" key="2">
    <source>
        <dbReference type="Proteomes" id="UP000616151"/>
    </source>
</evidence>
<dbReference type="EMBL" id="JAENHL010000008">
    <property type="protein sequence ID" value="MBK1870460.1"/>
    <property type="molecule type" value="Genomic_DNA"/>
</dbReference>
<evidence type="ECO:0000313" key="1">
    <source>
        <dbReference type="EMBL" id="MBK1870460.1"/>
    </source>
</evidence>
<protein>
    <submittedName>
        <fullName evidence="1">MOSC domain-containing protein</fullName>
    </submittedName>
</protein>
<name>A0ACC5RDA1_9HYPH</name>
<proteinExistence type="predicted"/>
<sequence length="638" mass="69312">MSFAQAGRVTGLFLYPLKSGAGIARGSLDIIGEGVAGDRVFMAVDDRGTCITARDTPFLLNVEATPHLGGLHLRDRAGGTQLLVADTASGGALPAVIWGSDVLLDDCGDRAAEWLSSVIGRSCRLARWTARSLRDGRFASVFLPDTAPLLLANRASLREIEARAVEPFEIERFRPNILVEASEPFIEDRWARIRIGECIFDCVGPCDRCVMTTRDPAGGDGHPRHEPLRTLHSFRRGDDGNVYFGQFLVPRVLGRITAADEVEVLAWQEPRIAPPPRLYHRDSLRLALLEESRGAQRTDALTLVCAEVVEETADCRSFHFTAPDRPLPPYRAGQFMVFDIPHRSGALRRSYTISSSPHYPERISITVKRGSDGGASQWLHETMRPGMRLAARGPYGQFTIEDHPHPKLLMLSAGSGITPMMSMARWLLERGLPVDIVFLHSARDGGNVIFAEAIADLARRFPDRFTAVVTITGDGAAAPARRGRLGLALLQETVPDLAGRQVLACGPEPFIEHVRALLAQVPGFDFARFAAERFTAAPRAHVEAGTYEVTLAVSGKEVCGQGAPVLLEVMRQAGLAVASSCEMGLCGTCKCKVTRHEGIALAETAIDPEMSVLTAQERAEGWVLSCVTVAKGAMTVER</sequence>
<gene>
    <name evidence="1" type="ORF">JHL16_29110</name>
</gene>
<organism evidence="1 2">
    <name type="scientific">Taklimakanibacter albus</name>
    <dbReference type="NCBI Taxonomy" id="2800327"/>
    <lineage>
        <taxon>Bacteria</taxon>
        <taxon>Pseudomonadati</taxon>
        <taxon>Pseudomonadota</taxon>
        <taxon>Alphaproteobacteria</taxon>
        <taxon>Hyphomicrobiales</taxon>
        <taxon>Aestuariivirgaceae</taxon>
        <taxon>Taklimakanibacter</taxon>
    </lineage>
</organism>
<comment type="caution">
    <text evidence="1">The sequence shown here is derived from an EMBL/GenBank/DDBJ whole genome shotgun (WGS) entry which is preliminary data.</text>
</comment>
<dbReference type="Proteomes" id="UP000616151">
    <property type="component" value="Unassembled WGS sequence"/>
</dbReference>
<keyword evidence="2" id="KW-1185">Reference proteome</keyword>